<sequence length="160" mass="17707">MFFELCEEIWGGSPATRPHSSGIETGDLLDLEESSPGPSSSQSLERSNDSPELSESNGSLPTAAVVRHRRDLLQAQLNGHRSDRMKRKLPADHAVQEDLKIKKRMLDLMEQTLSRNAASMDWMNTTMDNINSTIKGGLSLIRELMHAPPHSSSGGYGHFH</sequence>
<gene>
    <name evidence="2" type="ORF">KUDE01_031151</name>
</gene>
<evidence type="ECO:0000313" key="3">
    <source>
        <dbReference type="Proteomes" id="UP001228049"/>
    </source>
</evidence>
<accession>A0AAD9BN69</accession>
<evidence type="ECO:0000256" key="1">
    <source>
        <dbReference type="SAM" id="MobiDB-lite"/>
    </source>
</evidence>
<name>A0AAD9BN69_DISEL</name>
<keyword evidence="3" id="KW-1185">Reference proteome</keyword>
<dbReference type="Proteomes" id="UP001228049">
    <property type="component" value="Unassembled WGS sequence"/>
</dbReference>
<dbReference type="AlphaFoldDB" id="A0AAD9BN69"/>
<dbReference type="EMBL" id="JASDAP010000021">
    <property type="protein sequence ID" value="KAK1884954.1"/>
    <property type="molecule type" value="Genomic_DNA"/>
</dbReference>
<evidence type="ECO:0000313" key="2">
    <source>
        <dbReference type="EMBL" id="KAK1884954.1"/>
    </source>
</evidence>
<reference evidence="2" key="1">
    <citation type="submission" date="2023-04" db="EMBL/GenBank/DDBJ databases">
        <title>Chromosome-level genome of Chaenocephalus aceratus.</title>
        <authorList>
            <person name="Park H."/>
        </authorList>
    </citation>
    <scope>NUCLEOTIDE SEQUENCE</scope>
    <source>
        <strain evidence="2">DE</strain>
        <tissue evidence="2">Muscle</tissue>
    </source>
</reference>
<proteinExistence type="predicted"/>
<comment type="caution">
    <text evidence="2">The sequence shown here is derived from an EMBL/GenBank/DDBJ whole genome shotgun (WGS) entry which is preliminary data.</text>
</comment>
<organism evidence="2 3">
    <name type="scientific">Dissostichus eleginoides</name>
    <name type="common">Patagonian toothfish</name>
    <name type="synonym">Dissostichus amissus</name>
    <dbReference type="NCBI Taxonomy" id="100907"/>
    <lineage>
        <taxon>Eukaryota</taxon>
        <taxon>Metazoa</taxon>
        <taxon>Chordata</taxon>
        <taxon>Craniata</taxon>
        <taxon>Vertebrata</taxon>
        <taxon>Euteleostomi</taxon>
        <taxon>Actinopterygii</taxon>
        <taxon>Neopterygii</taxon>
        <taxon>Teleostei</taxon>
        <taxon>Neoteleostei</taxon>
        <taxon>Acanthomorphata</taxon>
        <taxon>Eupercaria</taxon>
        <taxon>Perciformes</taxon>
        <taxon>Notothenioidei</taxon>
        <taxon>Nototheniidae</taxon>
        <taxon>Dissostichus</taxon>
    </lineage>
</organism>
<feature type="region of interest" description="Disordered" evidence="1">
    <location>
        <begin position="13"/>
        <end position="64"/>
    </location>
</feature>
<protein>
    <submittedName>
        <fullName evidence="2">Malate dehydrogenase</fullName>
    </submittedName>
</protein>
<feature type="compositionally biased region" description="Low complexity" evidence="1">
    <location>
        <begin position="34"/>
        <end position="45"/>
    </location>
</feature>
<feature type="compositionally biased region" description="Polar residues" evidence="1">
    <location>
        <begin position="50"/>
        <end position="60"/>
    </location>
</feature>